<keyword evidence="9" id="KW-1185">Reference proteome</keyword>
<gene>
    <name evidence="8" type="ORF">KGF56_001165</name>
</gene>
<dbReference type="AlphaFoldDB" id="A0AAI9SZA4"/>
<feature type="chain" id="PRO_5042492192" description="Cell wall mannoprotein PIR1-like C-terminal domain-containing protein" evidence="6">
    <location>
        <begin position="18"/>
        <end position="234"/>
    </location>
</feature>
<evidence type="ECO:0000256" key="6">
    <source>
        <dbReference type="SAM" id="SignalP"/>
    </source>
</evidence>
<evidence type="ECO:0000313" key="8">
    <source>
        <dbReference type="EMBL" id="KAI3405946.1"/>
    </source>
</evidence>
<feature type="signal peptide" evidence="6">
    <location>
        <begin position="1"/>
        <end position="17"/>
    </location>
</feature>
<name>A0AAI9SZA4_9ASCO</name>
<proteinExistence type="inferred from homology"/>
<evidence type="ECO:0000256" key="3">
    <source>
        <dbReference type="ARBA" id="ARBA00022525"/>
    </source>
</evidence>
<reference evidence="8" key="1">
    <citation type="journal article" date="2022" name="DNA Res.">
        <title>Genome analysis of five recently described species of the CUG-Ser clade uncovers Candida theae as a new hybrid lineage with pathogenic potential in the Candida parapsilosis species complex.</title>
        <authorList>
            <person name="Mixao V."/>
            <person name="Del Olmo V."/>
            <person name="Hegedusova E."/>
            <person name="Saus E."/>
            <person name="Pryszcz L."/>
            <person name="Cillingova A."/>
            <person name="Nosek J."/>
            <person name="Gabaldon T."/>
        </authorList>
    </citation>
    <scope>NUCLEOTIDE SEQUENCE</scope>
    <source>
        <strain evidence="8">CBS 10844</strain>
    </source>
</reference>
<comment type="subcellular location">
    <subcellularLocation>
        <location evidence="1">Secreted</location>
        <location evidence="1">Cell wall</location>
    </subcellularLocation>
</comment>
<dbReference type="GO" id="GO:0009277">
    <property type="term" value="C:fungal-type cell wall"/>
    <property type="evidence" value="ECO:0007669"/>
    <property type="project" value="TreeGrafter"/>
</dbReference>
<evidence type="ECO:0000313" key="9">
    <source>
        <dbReference type="Proteomes" id="UP001202479"/>
    </source>
</evidence>
<dbReference type="EMBL" id="JAHUZD010000026">
    <property type="protein sequence ID" value="KAI3405946.1"/>
    <property type="molecule type" value="Genomic_DNA"/>
</dbReference>
<evidence type="ECO:0000256" key="4">
    <source>
        <dbReference type="ARBA" id="ARBA00022729"/>
    </source>
</evidence>
<evidence type="ECO:0000256" key="2">
    <source>
        <dbReference type="ARBA" id="ARBA00022512"/>
    </source>
</evidence>
<dbReference type="Proteomes" id="UP001202479">
    <property type="component" value="Unassembled WGS sequence"/>
</dbReference>
<keyword evidence="4 6" id="KW-0732">Signal</keyword>
<organism evidence="8 9">
    <name type="scientific">Candida oxycetoniae</name>
    <dbReference type="NCBI Taxonomy" id="497107"/>
    <lineage>
        <taxon>Eukaryota</taxon>
        <taxon>Fungi</taxon>
        <taxon>Dikarya</taxon>
        <taxon>Ascomycota</taxon>
        <taxon>Saccharomycotina</taxon>
        <taxon>Pichiomycetes</taxon>
        <taxon>Debaryomycetaceae</taxon>
        <taxon>Candida/Lodderomyces clade</taxon>
        <taxon>Candida</taxon>
    </lineage>
</organism>
<dbReference type="InterPro" id="IPR054508">
    <property type="entry name" value="PIR1-like_C"/>
</dbReference>
<comment type="caution">
    <text evidence="8">The sequence shown here is derived from an EMBL/GenBank/DDBJ whole genome shotgun (WGS) entry which is preliminary data.</text>
</comment>
<evidence type="ECO:0000256" key="5">
    <source>
        <dbReference type="ARBA" id="ARBA00038219"/>
    </source>
</evidence>
<keyword evidence="2" id="KW-0134">Cell wall</keyword>
<protein>
    <recommendedName>
        <fullName evidence="7">Cell wall mannoprotein PIR1-like C-terminal domain-containing protein</fullName>
    </recommendedName>
</protein>
<feature type="domain" description="Cell wall mannoprotein PIR1-like C-terminal" evidence="7">
    <location>
        <begin position="147"/>
        <end position="224"/>
    </location>
</feature>
<dbReference type="PANTHER" id="PTHR47254:SF1">
    <property type="entry name" value="CELL WALL MANNOPROTEIN CIS3-RELATED"/>
    <property type="match status" value="1"/>
</dbReference>
<evidence type="ECO:0000259" key="7">
    <source>
        <dbReference type="Pfam" id="PF22799"/>
    </source>
</evidence>
<dbReference type="PANTHER" id="PTHR47254">
    <property type="entry name" value="CELL WALL MANNOPROTEIN CIS3-RELATED"/>
    <property type="match status" value="1"/>
</dbReference>
<dbReference type="InterPro" id="IPR051153">
    <property type="entry name" value="Yeast_CWMannoprotein_PIR"/>
</dbReference>
<dbReference type="GO" id="GO:0031505">
    <property type="term" value="P:fungal-type cell wall organization"/>
    <property type="evidence" value="ECO:0007669"/>
    <property type="project" value="TreeGrafter"/>
</dbReference>
<keyword evidence="3" id="KW-0964">Secreted</keyword>
<accession>A0AAI9SZA4</accession>
<dbReference type="GO" id="GO:0005199">
    <property type="term" value="F:structural constituent of cell wall"/>
    <property type="evidence" value="ECO:0007669"/>
    <property type="project" value="TreeGrafter"/>
</dbReference>
<dbReference type="GeneID" id="73378782"/>
<sequence length="234" mass="25386">MKFSSTIALSIISVASASIISPCCNEPITTFEGEFALGIVELCDPGTIYLAYENECGQLEHNCETYDCGCNECVVTLVADAAAAAATPTPTPLAAVKVAPTAVAAAPIKVAERGGVETCPVKLCDLCYPYCTIDENCVDYFTLCDTVLKDAQYRIGQIACNHELIFTYPVEYNALYTCGWSIVFKDCYYVLALNGCTTFWECPVDNCGTYKIFDESIDCACKPVEIVIIFKTCD</sequence>
<evidence type="ECO:0000256" key="1">
    <source>
        <dbReference type="ARBA" id="ARBA00004191"/>
    </source>
</evidence>
<comment type="similarity">
    <text evidence="5">Belongs to the PIR protein family.</text>
</comment>
<dbReference type="Pfam" id="PF22799">
    <property type="entry name" value="PIR1-like_C"/>
    <property type="match status" value="1"/>
</dbReference>
<dbReference type="RefSeq" id="XP_049181691.1">
    <property type="nucleotide sequence ID" value="XM_049322259.1"/>
</dbReference>